<dbReference type="InterPro" id="IPR040442">
    <property type="entry name" value="Pyrv_kinase-like_dom_sf"/>
</dbReference>
<evidence type="ECO:0000259" key="21">
    <source>
        <dbReference type="Pfam" id="PF02896"/>
    </source>
</evidence>
<feature type="domain" description="PEP-utilising enzyme C-terminal" evidence="21">
    <location>
        <begin position="171"/>
        <end position="459"/>
    </location>
</feature>
<dbReference type="PANTHER" id="PTHR46244">
    <property type="entry name" value="PHOSPHOENOLPYRUVATE-PROTEIN PHOSPHOTRANSFERASE"/>
    <property type="match status" value="1"/>
</dbReference>
<evidence type="ECO:0000256" key="9">
    <source>
        <dbReference type="ARBA" id="ARBA00022490"/>
    </source>
</evidence>
<evidence type="ECO:0000256" key="11">
    <source>
        <dbReference type="ARBA" id="ARBA00022679"/>
    </source>
</evidence>
<gene>
    <name evidence="23" type="primary">ptsP</name>
    <name evidence="23" type="ORF">COV74_04495</name>
</gene>
<feature type="domain" description="PEP-utilising enzyme mobile" evidence="20">
    <location>
        <begin position="71"/>
        <end position="144"/>
    </location>
</feature>
<dbReference type="InterPro" id="IPR000121">
    <property type="entry name" value="PEP_util_C"/>
</dbReference>
<name>A0A2H0LSN3_9BACT</name>
<accession>A0A2H0LSN3</accession>
<dbReference type="InterPro" id="IPR006318">
    <property type="entry name" value="PTS_EI-like"/>
</dbReference>
<evidence type="ECO:0000313" key="23">
    <source>
        <dbReference type="EMBL" id="PIQ86505.1"/>
    </source>
</evidence>
<dbReference type="PROSITE" id="PS00370">
    <property type="entry name" value="PEP_ENZYMES_PHOS_SITE"/>
    <property type="match status" value="1"/>
</dbReference>
<dbReference type="SUPFAM" id="SSF52009">
    <property type="entry name" value="Phosphohistidine domain"/>
    <property type="match status" value="1"/>
</dbReference>
<dbReference type="InterPro" id="IPR015813">
    <property type="entry name" value="Pyrv/PenolPyrv_kinase-like_dom"/>
</dbReference>
<evidence type="ECO:0000256" key="13">
    <source>
        <dbReference type="ARBA" id="ARBA00022723"/>
    </source>
</evidence>
<dbReference type="SUPFAM" id="SSF47831">
    <property type="entry name" value="Enzyme I of the PEP:sugar phosphotransferase system HPr-binding (sub)domain"/>
    <property type="match status" value="1"/>
</dbReference>
<comment type="subcellular location">
    <subcellularLocation>
        <location evidence="4">Cytoplasm</location>
    </subcellularLocation>
</comment>
<dbReference type="Gene3D" id="3.20.20.60">
    <property type="entry name" value="Phosphoenolpyruvate-binding domains"/>
    <property type="match status" value="1"/>
</dbReference>
<proteinExistence type="inferred from homology"/>
<evidence type="ECO:0000259" key="22">
    <source>
        <dbReference type="Pfam" id="PF05524"/>
    </source>
</evidence>
<dbReference type="SUPFAM" id="SSF51621">
    <property type="entry name" value="Phosphoenolpyruvate/pyruvate domain"/>
    <property type="match status" value="1"/>
</dbReference>
<keyword evidence="8" id="KW-0813">Transport</keyword>
<evidence type="ECO:0000256" key="5">
    <source>
        <dbReference type="ARBA" id="ARBA00007837"/>
    </source>
</evidence>
<dbReference type="Gene3D" id="3.50.30.10">
    <property type="entry name" value="Phosphohistidine domain"/>
    <property type="match status" value="1"/>
</dbReference>
<feature type="domain" description="Phosphotransferase system enzyme I N-terminal" evidence="22">
    <location>
        <begin position="1"/>
        <end position="45"/>
    </location>
</feature>
<protein>
    <recommendedName>
        <fullName evidence="7">Phosphoenolpyruvate-protein phosphotransferase</fullName>
        <ecNumber evidence="6">2.7.3.9</ecNumber>
    </recommendedName>
    <alternativeName>
        <fullName evidence="16">Phosphotransferase system, enzyme I</fullName>
    </alternativeName>
</protein>
<keyword evidence="13 19" id="KW-0479">Metal-binding</keyword>
<comment type="catalytic activity">
    <reaction evidence="1">
        <text>L-histidyl-[protein] + phosphoenolpyruvate = N(pros)-phospho-L-histidyl-[protein] + pyruvate</text>
        <dbReference type="Rhea" id="RHEA:23880"/>
        <dbReference type="Rhea" id="RHEA-COMP:9745"/>
        <dbReference type="Rhea" id="RHEA-COMP:9746"/>
        <dbReference type="ChEBI" id="CHEBI:15361"/>
        <dbReference type="ChEBI" id="CHEBI:29979"/>
        <dbReference type="ChEBI" id="CHEBI:58702"/>
        <dbReference type="ChEBI" id="CHEBI:64837"/>
        <dbReference type="EC" id="2.7.3.9"/>
    </reaction>
</comment>
<evidence type="ECO:0000256" key="12">
    <source>
        <dbReference type="ARBA" id="ARBA00022683"/>
    </source>
</evidence>
<feature type="binding site" evidence="18">
    <location>
        <position position="215"/>
    </location>
    <ligand>
        <name>phosphoenolpyruvate</name>
        <dbReference type="ChEBI" id="CHEBI:58702"/>
    </ligand>
</feature>
<dbReference type="Pfam" id="PF02896">
    <property type="entry name" value="PEP-utilizers_C"/>
    <property type="match status" value="1"/>
</dbReference>
<keyword evidence="15 19" id="KW-0460">Magnesium</keyword>
<evidence type="ECO:0000256" key="10">
    <source>
        <dbReference type="ARBA" id="ARBA00022597"/>
    </source>
</evidence>
<dbReference type="NCBIfam" id="TIGR01417">
    <property type="entry name" value="PTS_I_fam"/>
    <property type="match status" value="1"/>
</dbReference>
<keyword evidence="11 23" id="KW-0808">Transferase</keyword>
<evidence type="ECO:0000256" key="8">
    <source>
        <dbReference type="ARBA" id="ARBA00022448"/>
    </source>
</evidence>
<keyword evidence="23" id="KW-0670">Pyruvate</keyword>
<evidence type="ECO:0000256" key="7">
    <source>
        <dbReference type="ARBA" id="ARBA00016544"/>
    </source>
</evidence>
<feature type="binding site" evidence="18">
    <location>
        <position position="384"/>
    </location>
    <ligand>
        <name>phosphoenolpyruvate</name>
        <dbReference type="ChEBI" id="CHEBI:58702"/>
    </ligand>
</feature>
<dbReference type="Pfam" id="PF00391">
    <property type="entry name" value="PEP-utilizers"/>
    <property type="match status" value="1"/>
</dbReference>
<dbReference type="InterPro" id="IPR050499">
    <property type="entry name" value="PEP-utilizing_PTS_enzyme"/>
</dbReference>
<evidence type="ECO:0000256" key="4">
    <source>
        <dbReference type="ARBA" id="ARBA00004496"/>
    </source>
</evidence>
<evidence type="ECO:0000313" key="24">
    <source>
        <dbReference type="Proteomes" id="UP000230859"/>
    </source>
</evidence>
<comment type="cofactor">
    <cofactor evidence="2 19">
        <name>Mg(2+)</name>
        <dbReference type="ChEBI" id="CHEBI:18420"/>
    </cofactor>
</comment>
<keyword evidence="9" id="KW-0963">Cytoplasm</keyword>
<feature type="binding site" evidence="19">
    <location>
        <position position="374"/>
    </location>
    <ligand>
        <name>Mg(2+)</name>
        <dbReference type="ChEBI" id="CHEBI:18420"/>
    </ligand>
</feature>
<dbReference type="Gene3D" id="1.10.274.10">
    <property type="entry name" value="PtsI, HPr-binding domain"/>
    <property type="match status" value="1"/>
</dbReference>
<evidence type="ECO:0000256" key="3">
    <source>
        <dbReference type="ARBA" id="ARBA00002728"/>
    </source>
</evidence>
<dbReference type="Pfam" id="PF05524">
    <property type="entry name" value="PEP-utilisers_N"/>
    <property type="match status" value="1"/>
</dbReference>
<dbReference type="EC" id="2.7.3.9" evidence="6"/>
<dbReference type="GO" id="GO:0009401">
    <property type="term" value="P:phosphoenolpyruvate-dependent sugar phosphotransferase system"/>
    <property type="evidence" value="ECO:0007669"/>
    <property type="project" value="UniProtKB-KW"/>
</dbReference>
<dbReference type="GO" id="GO:0046872">
    <property type="term" value="F:metal ion binding"/>
    <property type="evidence" value="ECO:0007669"/>
    <property type="project" value="UniProtKB-KW"/>
</dbReference>
<dbReference type="GO" id="GO:0008965">
    <property type="term" value="F:phosphoenolpyruvate-protein phosphotransferase activity"/>
    <property type="evidence" value="ECO:0007669"/>
    <property type="project" value="UniProtKB-EC"/>
</dbReference>
<dbReference type="GO" id="GO:0016301">
    <property type="term" value="F:kinase activity"/>
    <property type="evidence" value="ECO:0007669"/>
    <property type="project" value="UniProtKB-KW"/>
</dbReference>
<dbReference type="InterPro" id="IPR036637">
    <property type="entry name" value="Phosphohistidine_dom_sf"/>
</dbReference>
<feature type="binding site" evidence="18">
    <location>
        <begin position="373"/>
        <end position="374"/>
    </location>
    <ligand>
        <name>phosphoenolpyruvate</name>
        <dbReference type="ChEBI" id="CHEBI:58702"/>
    </ligand>
</feature>
<evidence type="ECO:0000256" key="6">
    <source>
        <dbReference type="ARBA" id="ARBA00012232"/>
    </source>
</evidence>
<dbReference type="InterPro" id="IPR036618">
    <property type="entry name" value="PtsI_HPr-bd_sf"/>
</dbReference>
<evidence type="ECO:0000256" key="2">
    <source>
        <dbReference type="ARBA" id="ARBA00001946"/>
    </source>
</evidence>
<dbReference type="PRINTS" id="PR01736">
    <property type="entry name" value="PHPHTRNFRASE"/>
</dbReference>
<dbReference type="PIRSF" id="PIRSF000732">
    <property type="entry name" value="PTS_enzyme_I"/>
    <property type="match status" value="1"/>
</dbReference>
<reference evidence="23 24" key="1">
    <citation type="submission" date="2017-09" db="EMBL/GenBank/DDBJ databases">
        <title>Depth-based differentiation of microbial function through sediment-hosted aquifers and enrichment of novel symbionts in the deep terrestrial subsurface.</title>
        <authorList>
            <person name="Probst A.J."/>
            <person name="Ladd B."/>
            <person name="Jarett J.K."/>
            <person name="Geller-Mcgrath D.E."/>
            <person name="Sieber C.M."/>
            <person name="Emerson J.B."/>
            <person name="Anantharaman K."/>
            <person name="Thomas B.C."/>
            <person name="Malmstrom R."/>
            <person name="Stieglmeier M."/>
            <person name="Klingl A."/>
            <person name="Woyke T."/>
            <person name="Ryan C.M."/>
            <person name="Banfield J.F."/>
        </authorList>
    </citation>
    <scope>NUCLEOTIDE SEQUENCE [LARGE SCALE GENOMIC DNA]</scope>
    <source>
        <strain evidence="23">CG11_big_fil_rev_8_21_14_0_20_45_26</strain>
    </source>
</reference>
<keyword evidence="14" id="KW-0418">Kinase</keyword>
<feature type="active site" description="Tele-phosphohistidine intermediate" evidence="17">
    <location>
        <position position="108"/>
    </location>
</feature>
<evidence type="ECO:0000256" key="17">
    <source>
        <dbReference type="PIRSR" id="PIRSR000732-1"/>
    </source>
</evidence>
<feature type="non-terminal residue" evidence="23">
    <location>
        <position position="1"/>
    </location>
</feature>
<dbReference type="PANTHER" id="PTHR46244:SF3">
    <property type="entry name" value="PHOSPHOENOLPYRUVATE-PROTEIN PHOSPHOTRANSFERASE"/>
    <property type="match status" value="1"/>
</dbReference>
<evidence type="ECO:0000256" key="15">
    <source>
        <dbReference type="ARBA" id="ARBA00022842"/>
    </source>
</evidence>
<dbReference type="InterPro" id="IPR018274">
    <property type="entry name" value="PEP_util_AS"/>
</dbReference>
<evidence type="ECO:0000256" key="19">
    <source>
        <dbReference type="PIRSR" id="PIRSR000732-3"/>
    </source>
</evidence>
<dbReference type="AlphaFoldDB" id="A0A2H0LSN3"/>
<evidence type="ECO:0000259" key="20">
    <source>
        <dbReference type="Pfam" id="PF00391"/>
    </source>
</evidence>
<dbReference type="Proteomes" id="UP000230859">
    <property type="component" value="Unassembled WGS sequence"/>
</dbReference>
<dbReference type="GO" id="GO:0005737">
    <property type="term" value="C:cytoplasm"/>
    <property type="evidence" value="ECO:0007669"/>
    <property type="project" value="UniProtKB-SubCell"/>
</dbReference>
<comment type="similarity">
    <text evidence="5">Belongs to the PEP-utilizing enzyme family.</text>
</comment>
<sequence>DPAFLKEVSLLTLTKKTNIEAALADVIERFSRMFSQIEDPYLRERASDFRDVGRRVLNILMKHQQGETFTFPEGVIVVAHELLPSVTAHMELQKVQGFVTEEGGKTSHTSILARSLGIPAVIGIKEATSKIKSGDFLILDGLAGTVLVNPKRAFVEEYQKLEADFETYKTALKDLVDLPAVTQDGTRVKLQANIGKLADAQAAFLFKAEGIGLYRSEFSFLIRDQFPTEEEQFQIYRAVGERFRASEVAIRVLDLGSDKILPYFPIPAEKNPLLGKRGTRLFLSYPDIFKTQLRAILRVSAEFPVHILLPMINGVEEMMEVRKIFETVKAGLLEKGCRFNPKVRLGAMIETPAAAIMAEKIARVADFLSVGTNDLIQYVLTADRASQNMASYYEPFHPAVLQILYDLVQKAKKAGKEISLCGEMAGDSACTELLLGFGVRNFSVAPSEILAIKKVIRSSNIRDCEGLVERVLGLSTPDEIKNALKKAYKTAPLKASENEDSRAVSK</sequence>
<evidence type="ECO:0000256" key="14">
    <source>
        <dbReference type="ARBA" id="ARBA00022777"/>
    </source>
</evidence>
<evidence type="ECO:0000256" key="1">
    <source>
        <dbReference type="ARBA" id="ARBA00000683"/>
    </source>
</evidence>
<dbReference type="InterPro" id="IPR024692">
    <property type="entry name" value="PTS_EI"/>
</dbReference>
<keyword evidence="10" id="KW-0762">Sugar transport</keyword>
<feature type="active site" description="Proton donor" evidence="17">
    <location>
        <position position="421"/>
    </location>
</feature>
<keyword evidence="12" id="KW-0598">Phosphotransferase system</keyword>
<evidence type="ECO:0000256" key="18">
    <source>
        <dbReference type="PIRSR" id="PIRSR000732-2"/>
    </source>
</evidence>
<comment type="function">
    <text evidence="3">General (non sugar-specific) component of the phosphoenolpyruvate-dependent sugar phosphotransferase system (sugar PTS). This major carbohydrate active-transport system catalyzes the phosphorylation of incoming sugar substrates concomitantly with their translocation across the cell membrane. Enzyme I transfers the phosphoryl group from phosphoenolpyruvate (PEP) to the phosphoryl carrier protein (HPr).</text>
</comment>
<organism evidence="23 24">
    <name type="scientific">Candidatus Abzuiibacterium crystallinum</name>
    <dbReference type="NCBI Taxonomy" id="1974748"/>
    <lineage>
        <taxon>Bacteria</taxon>
        <taxon>Pseudomonadati</taxon>
        <taxon>Candidatus Omnitrophota</taxon>
        <taxon>Candidatus Abzuiibacterium</taxon>
    </lineage>
</organism>
<dbReference type="EMBL" id="PCVY01000042">
    <property type="protein sequence ID" value="PIQ86505.1"/>
    <property type="molecule type" value="Genomic_DNA"/>
</dbReference>
<dbReference type="InterPro" id="IPR008731">
    <property type="entry name" value="PTS_EIN"/>
</dbReference>
<comment type="caution">
    <text evidence="23">The sequence shown here is derived from an EMBL/GenBank/DDBJ whole genome shotgun (WGS) entry which is preliminary data.</text>
</comment>
<dbReference type="InterPro" id="IPR008279">
    <property type="entry name" value="PEP-util_enz_mobile_dom"/>
</dbReference>
<feature type="binding site" evidence="19">
    <location>
        <position position="350"/>
    </location>
    <ligand>
        <name>Mg(2+)</name>
        <dbReference type="ChEBI" id="CHEBI:18420"/>
    </ligand>
</feature>
<feature type="binding site" evidence="18">
    <location>
        <position position="251"/>
    </location>
    <ligand>
        <name>phosphoenolpyruvate</name>
        <dbReference type="ChEBI" id="CHEBI:58702"/>
    </ligand>
</feature>
<evidence type="ECO:0000256" key="16">
    <source>
        <dbReference type="ARBA" id="ARBA00033235"/>
    </source>
</evidence>